<keyword evidence="9" id="KW-1185">Reference proteome</keyword>
<dbReference type="InterPro" id="IPR007110">
    <property type="entry name" value="Ig-like_dom"/>
</dbReference>
<dbReference type="Proteomes" id="UP000221080">
    <property type="component" value="Chromosome 8"/>
</dbReference>
<sequence>MRYKNTLESPRNEKMSAFWILILIFMTTYTVQPGRRWVTAQSLTEAPVYQPDKELSVNIGNSATLRCCVSGEQIQIIDWFKQPNREKPQIIVTVFKDAKETFYNGFQESRFHIERSSNCFNVTVLNIIQSDEAMYYCALTRPNTVFADGTYLKIKSDHVTIASETSKPALCDNSEYFKNITLHGNDTNSSTHEKTVFALGTALGLCVLLNFCLTCCILRRKYDKMDTSIESSPRKGQESGAETVNYAALQFRKRNAKAEKRKTGSDECVYSDVKLNIQHCSS</sequence>
<dbReference type="SMART" id="SM00409">
    <property type="entry name" value="IG"/>
    <property type="match status" value="1"/>
</dbReference>
<dbReference type="SUPFAM" id="SSF48726">
    <property type="entry name" value="Immunoglobulin"/>
    <property type="match status" value="1"/>
</dbReference>
<name>A0A2D0RGY2_ICTPU</name>
<dbReference type="InterPro" id="IPR036179">
    <property type="entry name" value="Ig-like_dom_sf"/>
</dbReference>
<dbReference type="OrthoDB" id="6370831at2759"/>
<keyword evidence="3 7" id="KW-1133">Transmembrane helix</keyword>
<dbReference type="InterPro" id="IPR003599">
    <property type="entry name" value="Ig_sub"/>
</dbReference>
<feature type="domain" description="Ig-like" evidence="8">
    <location>
        <begin position="47"/>
        <end position="147"/>
    </location>
</feature>
<dbReference type="SMART" id="SM00406">
    <property type="entry name" value="IGv"/>
    <property type="match status" value="1"/>
</dbReference>
<dbReference type="InterPro" id="IPR013106">
    <property type="entry name" value="Ig_V-set"/>
</dbReference>
<dbReference type="RefSeq" id="XP_017329401.1">
    <property type="nucleotide sequence ID" value="XM_017473912.3"/>
</dbReference>
<keyword evidence="5" id="KW-0675">Receptor</keyword>
<comment type="subcellular location">
    <subcellularLocation>
        <location evidence="1">Membrane</location>
    </subcellularLocation>
</comment>
<keyword evidence="2 7" id="KW-0812">Transmembrane</keyword>
<proteinExistence type="predicted"/>
<reference evidence="9" key="1">
    <citation type="journal article" date="2016" name="Nat. Commun.">
        <title>The channel catfish genome sequence provides insights into the evolution of scale formation in teleosts.</title>
        <authorList>
            <person name="Liu Z."/>
            <person name="Liu S."/>
            <person name="Yao J."/>
            <person name="Bao L."/>
            <person name="Zhang J."/>
            <person name="Li Y."/>
            <person name="Jiang C."/>
            <person name="Sun L."/>
            <person name="Wang R."/>
            <person name="Zhang Y."/>
            <person name="Zhou T."/>
            <person name="Zeng Q."/>
            <person name="Fu Q."/>
            <person name="Gao S."/>
            <person name="Li N."/>
            <person name="Koren S."/>
            <person name="Jiang Y."/>
            <person name="Zimin A."/>
            <person name="Xu P."/>
            <person name="Phillippy A.M."/>
            <person name="Geng X."/>
            <person name="Song L."/>
            <person name="Sun F."/>
            <person name="Li C."/>
            <person name="Wang X."/>
            <person name="Chen A."/>
            <person name="Jin Y."/>
            <person name="Yuan Z."/>
            <person name="Yang Y."/>
            <person name="Tan S."/>
            <person name="Peatman E."/>
            <person name="Lu J."/>
            <person name="Qin Z."/>
            <person name="Dunham R."/>
            <person name="Li Z."/>
            <person name="Sonstegard T."/>
            <person name="Feng J."/>
            <person name="Danzmann R.G."/>
            <person name="Schroeder S."/>
            <person name="Scheffler B."/>
            <person name="Duke M.V."/>
            <person name="Ballard L."/>
            <person name="Kucuktas H."/>
            <person name="Kaltenboeck L."/>
            <person name="Liu H."/>
            <person name="Armbruster J."/>
            <person name="Xie Y."/>
            <person name="Kirby M.L."/>
            <person name="Tian Y."/>
            <person name="Flanagan M.E."/>
            <person name="Mu W."/>
            <person name="Waldbieser G.C."/>
        </authorList>
    </citation>
    <scope>NUCLEOTIDE SEQUENCE [LARGE SCALE GENOMIC DNA]</scope>
    <source>
        <strain evidence="9">SDA103</strain>
    </source>
</reference>
<evidence type="ECO:0000313" key="10">
    <source>
        <dbReference type="RefSeq" id="XP_017329401.1"/>
    </source>
</evidence>
<evidence type="ECO:0000256" key="2">
    <source>
        <dbReference type="ARBA" id="ARBA00022692"/>
    </source>
</evidence>
<dbReference type="Pfam" id="PF07686">
    <property type="entry name" value="V-set"/>
    <property type="match status" value="1"/>
</dbReference>
<dbReference type="CDD" id="cd00099">
    <property type="entry name" value="IgV"/>
    <property type="match status" value="1"/>
</dbReference>
<keyword evidence="6" id="KW-0393">Immunoglobulin domain</keyword>
<evidence type="ECO:0000256" key="4">
    <source>
        <dbReference type="ARBA" id="ARBA00023136"/>
    </source>
</evidence>
<evidence type="ECO:0000256" key="7">
    <source>
        <dbReference type="SAM" id="Phobius"/>
    </source>
</evidence>
<dbReference type="PANTHER" id="PTHR19256:SF65">
    <property type="entry name" value="T CELL RECEPTOR GAMMA CONSTANT 1-RELATED"/>
    <property type="match status" value="1"/>
</dbReference>
<keyword evidence="4 7" id="KW-0472">Membrane</keyword>
<dbReference type="AlphaFoldDB" id="A0A2D0RGY2"/>
<evidence type="ECO:0000256" key="3">
    <source>
        <dbReference type="ARBA" id="ARBA00022989"/>
    </source>
</evidence>
<dbReference type="GO" id="GO:0016020">
    <property type="term" value="C:membrane"/>
    <property type="evidence" value="ECO:0007669"/>
    <property type="project" value="UniProtKB-SubCell"/>
</dbReference>
<dbReference type="GeneID" id="124625979"/>
<dbReference type="KEGG" id="ipu:124625979"/>
<dbReference type="InterPro" id="IPR051117">
    <property type="entry name" value="TRG_var/const_region"/>
</dbReference>
<reference evidence="10" key="2">
    <citation type="submission" date="2025-08" db="UniProtKB">
        <authorList>
            <consortium name="RefSeq"/>
        </authorList>
    </citation>
    <scope>IDENTIFICATION</scope>
    <source>
        <tissue evidence="10">Blood</tissue>
    </source>
</reference>
<feature type="transmembrane region" description="Helical" evidence="7">
    <location>
        <begin position="196"/>
        <end position="218"/>
    </location>
</feature>
<dbReference type="PANTHER" id="PTHR19256">
    <property type="entry name" value="T-CELL RECEPTOR GAMMA CHAIN"/>
    <property type="match status" value="1"/>
</dbReference>
<accession>A0A2D0RGY2</accession>
<evidence type="ECO:0000256" key="6">
    <source>
        <dbReference type="ARBA" id="ARBA00023319"/>
    </source>
</evidence>
<protein>
    <submittedName>
        <fullName evidence="10">Uncharacterized protein LOC124625979</fullName>
    </submittedName>
</protein>
<gene>
    <name evidence="10" type="primary">LOC124625979</name>
</gene>
<dbReference type="Gene3D" id="2.60.40.10">
    <property type="entry name" value="Immunoglobulins"/>
    <property type="match status" value="1"/>
</dbReference>
<dbReference type="InterPro" id="IPR013783">
    <property type="entry name" value="Ig-like_fold"/>
</dbReference>
<organism evidence="9 10">
    <name type="scientific">Ictalurus punctatus</name>
    <name type="common">Channel catfish</name>
    <name type="synonym">Silurus punctatus</name>
    <dbReference type="NCBI Taxonomy" id="7998"/>
    <lineage>
        <taxon>Eukaryota</taxon>
        <taxon>Metazoa</taxon>
        <taxon>Chordata</taxon>
        <taxon>Craniata</taxon>
        <taxon>Vertebrata</taxon>
        <taxon>Euteleostomi</taxon>
        <taxon>Actinopterygii</taxon>
        <taxon>Neopterygii</taxon>
        <taxon>Teleostei</taxon>
        <taxon>Ostariophysi</taxon>
        <taxon>Siluriformes</taxon>
        <taxon>Ictaluridae</taxon>
        <taxon>Ictalurus</taxon>
    </lineage>
</organism>
<evidence type="ECO:0000313" key="9">
    <source>
        <dbReference type="Proteomes" id="UP000221080"/>
    </source>
</evidence>
<dbReference type="PROSITE" id="PS50835">
    <property type="entry name" value="IG_LIKE"/>
    <property type="match status" value="1"/>
</dbReference>
<evidence type="ECO:0000259" key="8">
    <source>
        <dbReference type="PROSITE" id="PS50835"/>
    </source>
</evidence>
<evidence type="ECO:0000256" key="1">
    <source>
        <dbReference type="ARBA" id="ARBA00004370"/>
    </source>
</evidence>
<evidence type="ECO:0000256" key="5">
    <source>
        <dbReference type="ARBA" id="ARBA00023170"/>
    </source>
</evidence>